<accession>D8PBS2</accession>
<sequence length="470" mass="52836">MRPEPRINLLVFLLLSTLLITALQIVTPPASRAENDPAVRHKQLAALISNELNLRKESRAGYKPFVHWVHLNRDAFVDAIVILKQHDSSCALQSTCLGFVVQGGADGFHMISSFPANHHPLYLAPLTGSTSPRTLYHSEDGDDYDEIVFSNSRYQVARQGLSVGRVREQAYRSISEEQFDDLATQTAAVEKLGSQPAGAPAIVRVPDPPTSLVQHPNENTRKFNQVVYESAVTLRPHIQRHFSALARHQVLSHSVTIDLVFCDDWMTRVPLVHQRDRSSRHVVGCLELLKLLKTQEIVDELKQSITTQKQYEMLLYLLEGTFGQALAIQSNALEGVVRQMRRSSQFLPQVQNQMEARLTGNPSTIFYLLGSTVAEKAGHSAESDSVFLYWKVISLFGEETRGEYSTLLRDFQSRYTATLCAKYFVQGEGNMNQFKLPFLGNFTDQSILDENANFHACKNLSQALREHAQS</sequence>
<organism evidence="1 2">
    <name type="scientific">Nitrospira defluvii</name>
    <dbReference type="NCBI Taxonomy" id="330214"/>
    <lineage>
        <taxon>Bacteria</taxon>
        <taxon>Pseudomonadati</taxon>
        <taxon>Nitrospirota</taxon>
        <taxon>Nitrospiria</taxon>
        <taxon>Nitrospirales</taxon>
        <taxon>Nitrospiraceae</taxon>
        <taxon>Nitrospira</taxon>
    </lineage>
</organism>
<dbReference type="STRING" id="330214.NIDE0918"/>
<dbReference type="AlphaFoldDB" id="D8PBS2"/>
<dbReference type="Proteomes" id="UP000001660">
    <property type="component" value="Chromosome"/>
</dbReference>
<reference evidence="1 2" key="1">
    <citation type="journal article" date="2010" name="Proc. Natl. Acad. Sci. U.S.A.">
        <title>A Nitrospira metagenome illuminates the physiology and evolution of globally important nitrite-oxidizing bacteria.</title>
        <authorList>
            <person name="Lucker S."/>
            <person name="Wagner M."/>
            <person name="Maixner F."/>
            <person name="Pelletier E."/>
            <person name="Koch H."/>
            <person name="Vacherie B."/>
            <person name="Rattei T."/>
            <person name="Sinninghe Damste J."/>
            <person name="Spieck E."/>
            <person name="Le Paslier D."/>
            <person name="Daims H."/>
        </authorList>
    </citation>
    <scope>NUCLEOTIDE SEQUENCE [LARGE SCALE GENOMIC DNA]</scope>
</reference>
<dbReference type="HOGENOM" id="CLU_580996_0_0_0"/>
<proteinExistence type="predicted"/>
<keyword evidence="2" id="KW-1185">Reference proteome</keyword>
<evidence type="ECO:0000313" key="1">
    <source>
        <dbReference type="EMBL" id="CBK40681.1"/>
    </source>
</evidence>
<evidence type="ECO:0000313" key="2">
    <source>
        <dbReference type="Proteomes" id="UP000001660"/>
    </source>
</evidence>
<gene>
    <name evidence="1" type="ORF">NIDE0918</name>
</gene>
<protein>
    <submittedName>
        <fullName evidence="1">Uncharacterized protein</fullName>
    </submittedName>
</protein>
<name>D8PBS2_9BACT</name>
<dbReference type="EMBL" id="FP929003">
    <property type="protein sequence ID" value="CBK40681.1"/>
    <property type="molecule type" value="Genomic_DNA"/>
</dbReference>
<dbReference type="KEGG" id="nde:NIDE0918"/>